<dbReference type="PANTHER" id="PTHR47690:SF1">
    <property type="entry name" value="GLUCOKINASE"/>
    <property type="match status" value="1"/>
</dbReference>
<dbReference type="AlphaFoldDB" id="A0A7V2WTB7"/>
<dbReference type="Pfam" id="PF02685">
    <property type="entry name" value="Glucokinase"/>
    <property type="match status" value="1"/>
</dbReference>
<keyword evidence="4" id="KW-1133">Transmembrane helix</keyword>
<evidence type="ECO:0000256" key="4">
    <source>
        <dbReference type="SAM" id="Phobius"/>
    </source>
</evidence>
<dbReference type="InterPro" id="IPR050201">
    <property type="entry name" value="Bacterial_glucokinase"/>
</dbReference>
<sequence length="93" mass="10160">GEDAALKCMRLFIRAYAREAADLALKTLAFGGVYIAGGIAPKIKEAFLVLGFRGFFEDKGRMKKVLKEIPVFICLHPYLGLLGAGIRSDRGPM</sequence>
<keyword evidence="4" id="KW-0812">Transmembrane</keyword>
<dbReference type="PANTHER" id="PTHR47690">
    <property type="entry name" value="GLUCOKINASE"/>
    <property type="match status" value="1"/>
</dbReference>
<name>A0A7V2WTB7_9BACT</name>
<evidence type="ECO:0000256" key="1">
    <source>
        <dbReference type="ARBA" id="ARBA00022679"/>
    </source>
</evidence>
<dbReference type="GO" id="GO:0006096">
    <property type="term" value="P:glycolytic process"/>
    <property type="evidence" value="ECO:0007669"/>
    <property type="project" value="InterPro"/>
</dbReference>
<evidence type="ECO:0000313" key="5">
    <source>
        <dbReference type="EMBL" id="HFC47156.1"/>
    </source>
</evidence>
<dbReference type="SUPFAM" id="SSF53067">
    <property type="entry name" value="Actin-like ATPase domain"/>
    <property type="match status" value="1"/>
</dbReference>
<accession>A0A7V2WTB7</accession>
<protein>
    <submittedName>
        <fullName evidence="5">Glucokinase</fullName>
        <ecNumber evidence="5">2.7.1.2</ecNumber>
    </submittedName>
</protein>
<evidence type="ECO:0000256" key="2">
    <source>
        <dbReference type="ARBA" id="ARBA00022777"/>
    </source>
</evidence>
<reference evidence="5" key="1">
    <citation type="journal article" date="2020" name="mSystems">
        <title>Genome- and Community-Level Interaction Insights into Carbon Utilization and Element Cycling Functions of Hydrothermarchaeota in Hydrothermal Sediment.</title>
        <authorList>
            <person name="Zhou Z."/>
            <person name="Liu Y."/>
            <person name="Xu W."/>
            <person name="Pan J."/>
            <person name="Luo Z.H."/>
            <person name="Li M."/>
        </authorList>
    </citation>
    <scope>NUCLEOTIDE SEQUENCE [LARGE SCALE GENOMIC DNA]</scope>
    <source>
        <strain evidence="5">HyVt-503</strain>
    </source>
</reference>
<dbReference type="GO" id="GO:0005536">
    <property type="term" value="F:D-glucose binding"/>
    <property type="evidence" value="ECO:0007669"/>
    <property type="project" value="InterPro"/>
</dbReference>
<keyword evidence="2" id="KW-0418">Kinase</keyword>
<dbReference type="InterPro" id="IPR003836">
    <property type="entry name" value="Glucokinase"/>
</dbReference>
<proteinExistence type="inferred from homology"/>
<evidence type="ECO:0000256" key="3">
    <source>
        <dbReference type="RuleBase" id="RU004046"/>
    </source>
</evidence>
<organism evidence="5">
    <name type="scientific">Dissulfuribacter thermophilus</name>
    <dbReference type="NCBI Taxonomy" id="1156395"/>
    <lineage>
        <taxon>Bacteria</taxon>
        <taxon>Pseudomonadati</taxon>
        <taxon>Thermodesulfobacteriota</taxon>
        <taxon>Dissulfuribacteria</taxon>
        <taxon>Dissulfuribacterales</taxon>
        <taxon>Dissulfuribacteraceae</taxon>
        <taxon>Dissulfuribacter</taxon>
    </lineage>
</organism>
<dbReference type="Gene3D" id="3.40.367.20">
    <property type="match status" value="1"/>
</dbReference>
<gene>
    <name evidence="5" type="primary">glk</name>
    <name evidence="5" type="ORF">ENJ63_04665</name>
</gene>
<feature type="non-terminal residue" evidence="5">
    <location>
        <position position="1"/>
    </location>
</feature>
<dbReference type="GO" id="GO:0005829">
    <property type="term" value="C:cytosol"/>
    <property type="evidence" value="ECO:0007669"/>
    <property type="project" value="TreeGrafter"/>
</dbReference>
<keyword evidence="1 5" id="KW-0808">Transferase</keyword>
<dbReference type="InterPro" id="IPR043129">
    <property type="entry name" value="ATPase_NBD"/>
</dbReference>
<keyword evidence="4" id="KW-0472">Membrane</keyword>
<comment type="similarity">
    <text evidence="3">Belongs to the bacterial glucokinase family.</text>
</comment>
<comment type="caution">
    <text evidence="5">The sequence shown here is derived from an EMBL/GenBank/DDBJ whole genome shotgun (WGS) entry which is preliminary data.</text>
</comment>
<dbReference type="EMBL" id="DRND01000372">
    <property type="protein sequence ID" value="HFC47156.1"/>
    <property type="molecule type" value="Genomic_DNA"/>
</dbReference>
<dbReference type="GO" id="GO:0005524">
    <property type="term" value="F:ATP binding"/>
    <property type="evidence" value="ECO:0007669"/>
    <property type="project" value="InterPro"/>
</dbReference>
<dbReference type="EC" id="2.7.1.2" evidence="5"/>
<feature type="transmembrane region" description="Helical" evidence="4">
    <location>
        <begin position="69"/>
        <end position="86"/>
    </location>
</feature>
<dbReference type="Proteomes" id="UP000885797">
    <property type="component" value="Unassembled WGS sequence"/>
</dbReference>
<dbReference type="GO" id="GO:0004340">
    <property type="term" value="F:glucokinase activity"/>
    <property type="evidence" value="ECO:0007669"/>
    <property type="project" value="UniProtKB-EC"/>
</dbReference>